<accession>A0A0G1HLG3</accession>
<feature type="compositionally biased region" description="Low complexity" evidence="1">
    <location>
        <begin position="34"/>
        <end position="49"/>
    </location>
</feature>
<feature type="region of interest" description="Disordered" evidence="1">
    <location>
        <begin position="34"/>
        <end position="53"/>
    </location>
</feature>
<feature type="transmembrane region" description="Helical" evidence="2">
    <location>
        <begin position="292"/>
        <end position="312"/>
    </location>
</feature>
<feature type="transmembrane region" description="Helical" evidence="2">
    <location>
        <begin position="216"/>
        <end position="246"/>
    </location>
</feature>
<evidence type="ECO:0000256" key="1">
    <source>
        <dbReference type="SAM" id="MobiDB-lite"/>
    </source>
</evidence>
<feature type="transmembrane region" description="Helical" evidence="2">
    <location>
        <begin position="425"/>
        <end position="449"/>
    </location>
</feature>
<comment type="caution">
    <text evidence="3">The sequence shown here is derived from an EMBL/GenBank/DDBJ whole genome shotgun (WGS) entry which is preliminary data.</text>
</comment>
<sequence>MRRLSFVFFVVITLLIAPVVPFFGYHPIFAQGKPQGTTQGTGQGTSKTTDYVDQDFPDAMDAAKEESKRDMNAVGHVASVNTTMYSDLIRRIAGPIKGVTTNSTDQAYLEQMYKESFAYGADSALAYLYAHPPASTYAFVKDMGQSLGFIPKSAYAQGVGFSGLTQLLPMWKAFRNIAYLLLAIFMIVIGFLVMFRKKIDPKTVVTVQNALPNIVVTLLLITFSYAIVGVLIDFMYLFIMIAVSILQPISNGAIDQNTANTFVSSNFWLVFRKMLGGGLSSIDDIAAMFGDYIPIVSMAVPGTIGLIATLFTGNVGATVLGAVAVPVLLLVIIFFAFLIAIVRLFFLLVSAYIQIILALLISPFQLLLSAFPGSHAFENWIKNLIANIAVFPITAIMLLVGTILVKADYGGARLWGPPFLIPAGTGSAAGGGMGGVIGLGILFAIPSVAGSIKEALKAKPMVQAGPSAILGPIGTGAGQLMNYGYQLSMITHYLPQKKPSAGGKAE</sequence>
<gene>
    <name evidence="3" type="ORF">UW37_C0007G0009</name>
</gene>
<keyword evidence="2" id="KW-1133">Transmembrane helix</keyword>
<dbReference type="AlphaFoldDB" id="A0A0G1HLG3"/>
<dbReference type="Proteomes" id="UP000034063">
    <property type="component" value="Unassembled WGS sequence"/>
</dbReference>
<feature type="transmembrane region" description="Helical" evidence="2">
    <location>
        <begin position="384"/>
        <end position="405"/>
    </location>
</feature>
<name>A0A0G1HLG3_9BACT</name>
<evidence type="ECO:0000256" key="2">
    <source>
        <dbReference type="SAM" id="Phobius"/>
    </source>
</evidence>
<evidence type="ECO:0000313" key="3">
    <source>
        <dbReference type="EMBL" id="KKT47443.1"/>
    </source>
</evidence>
<evidence type="ECO:0000313" key="4">
    <source>
        <dbReference type="Proteomes" id="UP000034063"/>
    </source>
</evidence>
<feature type="transmembrane region" description="Helical" evidence="2">
    <location>
        <begin position="319"/>
        <end position="346"/>
    </location>
</feature>
<organism evidence="3 4">
    <name type="scientific">Candidatus Gottesmanbacteria bacterium GW2011_GWA2_44_17</name>
    <dbReference type="NCBI Taxonomy" id="1618444"/>
    <lineage>
        <taxon>Bacteria</taxon>
        <taxon>Candidatus Gottesmaniibacteriota</taxon>
    </lineage>
</organism>
<feature type="transmembrane region" description="Helical" evidence="2">
    <location>
        <begin position="177"/>
        <end position="195"/>
    </location>
</feature>
<protein>
    <recommendedName>
        <fullName evidence="5">TrbL/VirB6 plasmid conjugal transfer protein</fullName>
    </recommendedName>
</protein>
<dbReference type="EMBL" id="LCIB01000007">
    <property type="protein sequence ID" value="KKT47443.1"/>
    <property type="molecule type" value="Genomic_DNA"/>
</dbReference>
<proteinExistence type="predicted"/>
<reference evidence="3 4" key="1">
    <citation type="journal article" date="2015" name="Nature">
        <title>rRNA introns, odd ribosomes, and small enigmatic genomes across a large radiation of phyla.</title>
        <authorList>
            <person name="Brown C.T."/>
            <person name="Hug L.A."/>
            <person name="Thomas B.C."/>
            <person name="Sharon I."/>
            <person name="Castelle C.J."/>
            <person name="Singh A."/>
            <person name="Wilkins M.J."/>
            <person name="Williams K.H."/>
            <person name="Banfield J.F."/>
        </authorList>
    </citation>
    <scope>NUCLEOTIDE SEQUENCE [LARGE SCALE GENOMIC DNA]</scope>
</reference>
<keyword evidence="2" id="KW-0472">Membrane</keyword>
<evidence type="ECO:0008006" key="5">
    <source>
        <dbReference type="Google" id="ProtNLM"/>
    </source>
</evidence>
<feature type="transmembrane region" description="Helical" evidence="2">
    <location>
        <begin position="352"/>
        <end position="372"/>
    </location>
</feature>
<keyword evidence="2" id="KW-0812">Transmembrane</keyword>